<dbReference type="EMBL" id="JAOQIO010000050">
    <property type="protein sequence ID" value="MCU6793423.1"/>
    <property type="molecule type" value="Genomic_DNA"/>
</dbReference>
<feature type="domain" description="Rod shape-determining protein MreC beta-barrel core" evidence="7">
    <location>
        <begin position="125"/>
        <end position="280"/>
    </location>
</feature>
<dbReference type="PANTHER" id="PTHR34138">
    <property type="entry name" value="CELL SHAPE-DETERMINING PROTEIN MREC"/>
    <property type="match status" value="1"/>
</dbReference>
<dbReference type="Gene3D" id="2.40.10.350">
    <property type="entry name" value="Rod shape-determining protein MreC, domain 2"/>
    <property type="match status" value="1"/>
</dbReference>
<evidence type="ECO:0000313" key="9">
    <source>
        <dbReference type="Proteomes" id="UP001652445"/>
    </source>
</evidence>
<feature type="coiled-coil region" evidence="6">
    <location>
        <begin position="85"/>
        <end position="112"/>
    </location>
</feature>
<organism evidence="8 9">
    <name type="scientific">Paenibacillus baimaensis</name>
    <dbReference type="NCBI Taxonomy" id="2982185"/>
    <lineage>
        <taxon>Bacteria</taxon>
        <taxon>Bacillati</taxon>
        <taxon>Bacillota</taxon>
        <taxon>Bacilli</taxon>
        <taxon>Bacillales</taxon>
        <taxon>Paenibacillaceae</taxon>
        <taxon>Paenibacillus</taxon>
    </lineage>
</organism>
<keyword evidence="3 5" id="KW-0133">Cell shape</keyword>
<protein>
    <recommendedName>
        <fullName evidence="2 5">Cell shape-determining protein MreC</fullName>
    </recommendedName>
    <alternativeName>
        <fullName evidence="4 5">Cell shape protein MreC</fullName>
    </alternativeName>
</protein>
<dbReference type="Pfam" id="PF04085">
    <property type="entry name" value="MreC"/>
    <property type="match status" value="1"/>
</dbReference>
<evidence type="ECO:0000256" key="6">
    <source>
        <dbReference type="SAM" id="Coils"/>
    </source>
</evidence>
<keyword evidence="6" id="KW-0175">Coiled coil</keyword>
<keyword evidence="9" id="KW-1185">Reference proteome</keyword>
<dbReference type="PANTHER" id="PTHR34138:SF1">
    <property type="entry name" value="CELL SHAPE-DETERMINING PROTEIN MREC"/>
    <property type="match status" value="1"/>
</dbReference>
<dbReference type="Proteomes" id="UP001652445">
    <property type="component" value="Unassembled WGS sequence"/>
</dbReference>
<gene>
    <name evidence="8" type="primary">mreC</name>
    <name evidence="8" type="ORF">OB236_15050</name>
</gene>
<dbReference type="InterPro" id="IPR007221">
    <property type="entry name" value="MreC"/>
</dbReference>
<evidence type="ECO:0000256" key="4">
    <source>
        <dbReference type="ARBA" id="ARBA00032089"/>
    </source>
</evidence>
<comment type="function">
    <text evidence="5">Involved in formation and maintenance of cell shape.</text>
</comment>
<sequence>MKLLGNKRLLILLLGFICFIALMGLTLGKRERMSWPEKFVTDTISWTQGIIYKPAGYIAGFFEDIRQVRTIFEENKVLKQTLTKYARDTTKLNDLEQTNKRLQEALNFTERQKQAGNYTFRIAEVVAVNPDLLNNTVSINLGEQDGVKPNMAVMSVDGLVGRVKKVSSFYSTVQTLKGIDDTANESKAISVTVKNKENESFGVIVSYDPGEQLLVMTMIDPNDKLEVGDTVITSGLGQVFPKGIEIGKVVSRKQGNFGISHEALIQPFASFDHLREVFVVIVPEQG</sequence>
<dbReference type="InterPro" id="IPR055342">
    <property type="entry name" value="MreC_beta-barrel_core"/>
</dbReference>
<dbReference type="NCBIfam" id="TIGR00219">
    <property type="entry name" value="mreC"/>
    <property type="match status" value="1"/>
</dbReference>
<proteinExistence type="inferred from homology"/>
<dbReference type="RefSeq" id="WP_076231543.1">
    <property type="nucleotide sequence ID" value="NZ_JAOQIO010000050.1"/>
</dbReference>
<dbReference type="InterPro" id="IPR042177">
    <property type="entry name" value="Cell/Rod_1"/>
</dbReference>
<evidence type="ECO:0000256" key="3">
    <source>
        <dbReference type="ARBA" id="ARBA00022960"/>
    </source>
</evidence>
<dbReference type="InterPro" id="IPR042175">
    <property type="entry name" value="Cell/Rod_MreC_2"/>
</dbReference>
<dbReference type="PIRSF" id="PIRSF038471">
    <property type="entry name" value="MreC"/>
    <property type="match status" value="1"/>
</dbReference>
<accession>A0ABT2UFL4</accession>
<name>A0ABT2UFL4_9BACL</name>
<evidence type="ECO:0000256" key="2">
    <source>
        <dbReference type="ARBA" id="ARBA00013855"/>
    </source>
</evidence>
<dbReference type="Gene3D" id="2.40.10.340">
    <property type="entry name" value="Rod shape-determining protein MreC, domain 1"/>
    <property type="match status" value="1"/>
</dbReference>
<evidence type="ECO:0000256" key="5">
    <source>
        <dbReference type="PIRNR" id="PIRNR038471"/>
    </source>
</evidence>
<evidence type="ECO:0000259" key="7">
    <source>
        <dbReference type="Pfam" id="PF04085"/>
    </source>
</evidence>
<comment type="similarity">
    <text evidence="1 5">Belongs to the MreC family.</text>
</comment>
<reference evidence="8 9" key="1">
    <citation type="submission" date="2022-09" db="EMBL/GenBank/DDBJ databases">
        <authorList>
            <person name="Han X.L."/>
            <person name="Wang Q."/>
            <person name="Lu T."/>
        </authorList>
    </citation>
    <scope>NUCLEOTIDE SEQUENCE [LARGE SCALE GENOMIC DNA]</scope>
    <source>
        <strain evidence="8 9">WQ 127069</strain>
    </source>
</reference>
<evidence type="ECO:0000313" key="8">
    <source>
        <dbReference type="EMBL" id="MCU6793423.1"/>
    </source>
</evidence>
<evidence type="ECO:0000256" key="1">
    <source>
        <dbReference type="ARBA" id="ARBA00009369"/>
    </source>
</evidence>
<comment type="caution">
    <text evidence="8">The sequence shown here is derived from an EMBL/GenBank/DDBJ whole genome shotgun (WGS) entry which is preliminary data.</text>
</comment>